<protein>
    <submittedName>
        <fullName evidence="2">Uncharacterized protein</fullName>
    </submittedName>
</protein>
<feature type="compositionally biased region" description="Polar residues" evidence="1">
    <location>
        <begin position="30"/>
        <end position="51"/>
    </location>
</feature>
<gene>
    <name evidence="2" type="ORF">PG994_003091</name>
</gene>
<feature type="compositionally biased region" description="Basic and acidic residues" evidence="1">
    <location>
        <begin position="58"/>
        <end position="73"/>
    </location>
</feature>
<evidence type="ECO:0000313" key="3">
    <source>
        <dbReference type="Proteomes" id="UP001480595"/>
    </source>
</evidence>
<reference evidence="2 3" key="1">
    <citation type="submission" date="2023-01" db="EMBL/GenBank/DDBJ databases">
        <title>Analysis of 21 Apiospora genomes using comparative genomics revels a genus with tremendous synthesis potential of carbohydrate active enzymes and secondary metabolites.</title>
        <authorList>
            <person name="Sorensen T."/>
        </authorList>
    </citation>
    <scope>NUCLEOTIDE SEQUENCE [LARGE SCALE GENOMIC DNA]</scope>
    <source>
        <strain evidence="2 3">CBS 135458</strain>
    </source>
</reference>
<organism evidence="2 3">
    <name type="scientific">Apiospora phragmitis</name>
    <dbReference type="NCBI Taxonomy" id="2905665"/>
    <lineage>
        <taxon>Eukaryota</taxon>
        <taxon>Fungi</taxon>
        <taxon>Dikarya</taxon>
        <taxon>Ascomycota</taxon>
        <taxon>Pezizomycotina</taxon>
        <taxon>Sordariomycetes</taxon>
        <taxon>Xylariomycetidae</taxon>
        <taxon>Amphisphaeriales</taxon>
        <taxon>Apiosporaceae</taxon>
        <taxon>Apiospora</taxon>
    </lineage>
</organism>
<dbReference type="Proteomes" id="UP001480595">
    <property type="component" value="Unassembled WGS sequence"/>
</dbReference>
<comment type="caution">
    <text evidence="2">The sequence shown here is derived from an EMBL/GenBank/DDBJ whole genome shotgun (WGS) entry which is preliminary data.</text>
</comment>
<accession>A0ABR1W725</accession>
<evidence type="ECO:0000313" key="2">
    <source>
        <dbReference type="EMBL" id="KAK8079284.1"/>
    </source>
</evidence>
<feature type="compositionally biased region" description="Basic residues" evidence="1">
    <location>
        <begin position="1"/>
        <end position="10"/>
    </location>
</feature>
<sequence length="273" mass="29791">MFFKRLQQKKKTSESQKHKTPKSPKHERSGSQQQQLPQDNGSAKSNDSPQVPTNPPRGDSHGETHQDVDSTEDRGSLIKLELFVSSRMPARCAGCSASIELSAGNVTRSVQHWWKDRTQAPIDQIELTCGLYCGKQYSCRQHCSAITCVCGSKVNVGSSRCDKLVQIHVSGTKVAINHCCDQGRDLVAWALACATSQFRPSPTPWILSNSQEKGYHTTAPGTGYARSEPVLQLFHRPQYADDSGASFPAVGLSAAASRERRGDGTRKLHGGSL</sequence>
<name>A0ABR1W725_9PEZI</name>
<dbReference type="EMBL" id="JAQQWL010000003">
    <property type="protein sequence ID" value="KAK8079284.1"/>
    <property type="molecule type" value="Genomic_DNA"/>
</dbReference>
<evidence type="ECO:0000256" key="1">
    <source>
        <dbReference type="SAM" id="MobiDB-lite"/>
    </source>
</evidence>
<dbReference type="RefSeq" id="XP_066720355.1">
    <property type="nucleotide sequence ID" value="XM_066854500.1"/>
</dbReference>
<dbReference type="GeneID" id="92087563"/>
<feature type="region of interest" description="Disordered" evidence="1">
    <location>
        <begin position="1"/>
        <end position="73"/>
    </location>
</feature>
<keyword evidence="3" id="KW-1185">Reference proteome</keyword>
<proteinExistence type="predicted"/>